<dbReference type="InterPro" id="IPR041519">
    <property type="entry name" value="HEPN_RiboL-PSP"/>
</dbReference>
<dbReference type="EMBL" id="LR134313">
    <property type="protein sequence ID" value="VEF00221.1"/>
    <property type="molecule type" value="Genomic_DNA"/>
</dbReference>
<dbReference type="Proteomes" id="UP000279284">
    <property type="component" value="Chromosome"/>
</dbReference>
<reference evidence="2 3" key="1">
    <citation type="submission" date="2018-12" db="EMBL/GenBank/DDBJ databases">
        <authorList>
            <consortium name="Pathogen Informatics"/>
        </authorList>
    </citation>
    <scope>NUCLEOTIDE SEQUENCE [LARGE SCALE GENOMIC DNA]</scope>
    <source>
        <strain evidence="2 3">NCTC10296</strain>
    </source>
</reference>
<dbReference type="AlphaFoldDB" id="A0A3S4QTD8"/>
<sequence>MNIKEEDEFRTINLLYDNYQKDIEALDELLISSPHLASFKSSYIDLFRKTFLLACANAFERHLCKQLIKVFCPEQELLSCFLKKQALNRKYHTLFQWESSNANAFFALFGDNFKNNFSAKLRDNSQYKEGEGHFLFLGNKRNEIVHQGFDFVPFTEDVSDIWEKYKKALDFYVYLWKELEELVTRDNSNIQTENHQTELAEFHNIQSEI</sequence>
<feature type="domain" description="RiboL-PSP-HEPN" evidence="1">
    <location>
        <begin position="20"/>
        <end position="173"/>
    </location>
</feature>
<dbReference type="RefSeq" id="WP_126326557.1">
    <property type="nucleotide sequence ID" value="NZ_CAUJPY010000034.1"/>
</dbReference>
<name>A0A3S4QTD8_9NEIS</name>
<dbReference type="Pfam" id="PF18735">
    <property type="entry name" value="HEPN_RiboL-PSP"/>
    <property type="match status" value="1"/>
</dbReference>
<evidence type="ECO:0000259" key="1">
    <source>
        <dbReference type="Pfam" id="PF18735"/>
    </source>
</evidence>
<organism evidence="2 3">
    <name type="scientific">Neisseria canis</name>
    <dbReference type="NCBI Taxonomy" id="493"/>
    <lineage>
        <taxon>Bacteria</taxon>
        <taxon>Pseudomonadati</taxon>
        <taxon>Pseudomonadota</taxon>
        <taxon>Betaproteobacteria</taxon>
        <taxon>Neisseriales</taxon>
        <taxon>Neisseriaceae</taxon>
        <taxon>Neisseria</taxon>
    </lineage>
</organism>
<gene>
    <name evidence="2" type="ORF">NCTC10296_00746</name>
</gene>
<protein>
    <recommendedName>
        <fullName evidence="1">RiboL-PSP-HEPN domain-containing protein</fullName>
    </recommendedName>
</protein>
<evidence type="ECO:0000313" key="2">
    <source>
        <dbReference type="EMBL" id="VEF00221.1"/>
    </source>
</evidence>
<dbReference type="KEGG" id="nci:NCTC10296_00746"/>
<accession>A0A3S4QTD8</accession>
<proteinExistence type="predicted"/>
<evidence type="ECO:0000313" key="3">
    <source>
        <dbReference type="Proteomes" id="UP000279284"/>
    </source>
</evidence>
<keyword evidence="3" id="KW-1185">Reference proteome</keyword>
<dbReference type="STRING" id="493.BWD07_10045"/>